<evidence type="ECO:0000313" key="2">
    <source>
        <dbReference type="EMBL" id="SEB21887.1"/>
    </source>
</evidence>
<dbReference type="InterPro" id="IPR007842">
    <property type="entry name" value="HEPN_dom"/>
</dbReference>
<dbReference type="Gene3D" id="1.20.120.330">
    <property type="entry name" value="Nucleotidyltransferases domain 2"/>
    <property type="match status" value="1"/>
</dbReference>
<dbReference type="EMBL" id="FNRA01000023">
    <property type="protein sequence ID" value="SEB21887.1"/>
    <property type="molecule type" value="Genomic_DNA"/>
</dbReference>
<dbReference type="SMART" id="SM00748">
    <property type="entry name" value="HEPN"/>
    <property type="match status" value="1"/>
</dbReference>
<dbReference type="AlphaFoldDB" id="A0A1H4HJ33"/>
<dbReference type="OrthoDB" id="634374at2"/>
<keyword evidence="3" id="KW-1185">Reference proteome</keyword>
<accession>A0A1H4HJ33</accession>
<evidence type="ECO:0000313" key="3">
    <source>
        <dbReference type="Proteomes" id="UP000198850"/>
    </source>
</evidence>
<gene>
    <name evidence="2" type="ORF">SAMN05443550_1238</name>
</gene>
<dbReference type="RefSeq" id="WP_090560129.1">
    <property type="nucleotide sequence ID" value="NZ_FNRA01000023.1"/>
</dbReference>
<dbReference type="PROSITE" id="PS50910">
    <property type="entry name" value="HEPN"/>
    <property type="match status" value="1"/>
</dbReference>
<dbReference type="Proteomes" id="UP000198850">
    <property type="component" value="Unassembled WGS sequence"/>
</dbReference>
<sequence length="299" mass="34590">MKKQFSQSGQFQKENFSAFIKELVQKFKPEQIYSFGKYIDFKVNNGCFIENHSTENYHYFLLMVTESVTRIEHEVQDFANNHYPFGKITILAHGKETIADAIKANNRFFITIYNEGQILYSRDGMVQRTHIINFIPTQGAVKAQKHYNHRSTLATGFLKSAKECLTNQHYNLSAFMAHQVVEQCCIALIRVHLAYRSDIHNLYRQLRLCESFSPAPSSLFLSGREDDKRLFDIMVKSYSAARYKDDFNIEQADAEQIFIRVSTFLKLTEIMCGEKIKSLAIVAESYTQLKKESEVDHAG</sequence>
<reference evidence="2 3" key="1">
    <citation type="submission" date="2016-10" db="EMBL/GenBank/DDBJ databases">
        <authorList>
            <person name="de Groot N.N."/>
        </authorList>
    </citation>
    <scope>NUCLEOTIDE SEQUENCE [LARGE SCALE GENOMIC DNA]</scope>
    <source>
        <strain evidence="2 3">DSM 19033</strain>
    </source>
</reference>
<dbReference type="STRING" id="425514.SAMN05443550_1238"/>
<protein>
    <submittedName>
        <fullName evidence="2">HEPN domain-containing protein</fullName>
    </submittedName>
</protein>
<name>A0A1H4HJ33_9SPHI</name>
<organism evidence="2 3">
    <name type="scientific">Pedobacter hartonius</name>
    <dbReference type="NCBI Taxonomy" id="425514"/>
    <lineage>
        <taxon>Bacteria</taxon>
        <taxon>Pseudomonadati</taxon>
        <taxon>Bacteroidota</taxon>
        <taxon>Sphingobacteriia</taxon>
        <taxon>Sphingobacteriales</taxon>
        <taxon>Sphingobacteriaceae</taxon>
        <taxon>Pedobacter</taxon>
    </lineage>
</organism>
<dbReference type="Pfam" id="PF05168">
    <property type="entry name" value="HEPN"/>
    <property type="match status" value="1"/>
</dbReference>
<dbReference type="SUPFAM" id="SSF81593">
    <property type="entry name" value="Nucleotidyltransferase substrate binding subunit/domain"/>
    <property type="match status" value="1"/>
</dbReference>
<proteinExistence type="predicted"/>
<evidence type="ECO:0000259" key="1">
    <source>
        <dbReference type="PROSITE" id="PS50910"/>
    </source>
</evidence>
<feature type="domain" description="HEPN" evidence="1">
    <location>
        <begin position="151"/>
        <end position="271"/>
    </location>
</feature>